<proteinExistence type="predicted"/>
<evidence type="ECO:0000313" key="2">
    <source>
        <dbReference type="Proteomes" id="UP000824533"/>
    </source>
</evidence>
<organism evidence="1 2">
    <name type="scientific">Dendrolimus kikuchii</name>
    <dbReference type="NCBI Taxonomy" id="765133"/>
    <lineage>
        <taxon>Eukaryota</taxon>
        <taxon>Metazoa</taxon>
        <taxon>Ecdysozoa</taxon>
        <taxon>Arthropoda</taxon>
        <taxon>Hexapoda</taxon>
        <taxon>Insecta</taxon>
        <taxon>Pterygota</taxon>
        <taxon>Neoptera</taxon>
        <taxon>Endopterygota</taxon>
        <taxon>Lepidoptera</taxon>
        <taxon>Glossata</taxon>
        <taxon>Ditrysia</taxon>
        <taxon>Bombycoidea</taxon>
        <taxon>Lasiocampidae</taxon>
        <taxon>Dendrolimus</taxon>
    </lineage>
</organism>
<dbReference type="EMBL" id="CM034410">
    <property type="protein sequence ID" value="KAJ0171513.1"/>
    <property type="molecule type" value="Genomic_DNA"/>
</dbReference>
<dbReference type="Proteomes" id="UP000824533">
    <property type="component" value="Linkage Group LG24"/>
</dbReference>
<sequence length="153" mass="17049">MNCAAPAAWHGPVRRARTSWSPRLGGEILFVSVLCYFDLLTVPVDVIMASNYTMSVPRRVDPSRSYHPSYTLIKCYLWANPGGTAMPGRPVTGVERAPNIPSIYKNQFNILVPHDTSQILQWVESANHSRSDLGLPNKIIVDIIRGNWNFGLA</sequence>
<evidence type="ECO:0000313" key="1">
    <source>
        <dbReference type="EMBL" id="KAJ0171513.1"/>
    </source>
</evidence>
<protein>
    <submittedName>
        <fullName evidence="1">Uncharacterized protein</fullName>
    </submittedName>
</protein>
<reference evidence="1 2" key="1">
    <citation type="journal article" date="2021" name="Front. Genet.">
        <title>Chromosome-Level Genome Assembly Reveals Significant Gene Expansion in the Toll and IMD Signaling Pathways of Dendrolimus kikuchii.</title>
        <authorList>
            <person name="Zhou J."/>
            <person name="Wu P."/>
            <person name="Xiong Z."/>
            <person name="Liu N."/>
            <person name="Zhao N."/>
            <person name="Ji M."/>
            <person name="Qiu Y."/>
            <person name="Yang B."/>
        </authorList>
    </citation>
    <scope>NUCLEOTIDE SEQUENCE [LARGE SCALE GENOMIC DNA]</scope>
    <source>
        <strain evidence="1">Ann1</strain>
    </source>
</reference>
<name>A0ACC1CIV2_9NEOP</name>
<comment type="caution">
    <text evidence="1">The sequence shown here is derived from an EMBL/GenBank/DDBJ whole genome shotgun (WGS) entry which is preliminary data.</text>
</comment>
<keyword evidence="2" id="KW-1185">Reference proteome</keyword>
<accession>A0ACC1CIV2</accession>
<gene>
    <name evidence="1" type="ORF">K1T71_013063</name>
</gene>